<dbReference type="Proteomes" id="UP001189429">
    <property type="component" value="Unassembled WGS sequence"/>
</dbReference>
<feature type="non-terminal residue" evidence="1">
    <location>
        <position position="1"/>
    </location>
</feature>
<feature type="non-terminal residue" evidence="1">
    <location>
        <position position="199"/>
    </location>
</feature>
<comment type="caution">
    <text evidence="1">The sequence shown here is derived from an EMBL/GenBank/DDBJ whole genome shotgun (WGS) entry which is preliminary data.</text>
</comment>
<dbReference type="EMBL" id="CAUYUJ010004582">
    <property type="protein sequence ID" value="CAK0810184.1"/>
    <property type="molecule type" value="Genomic_DNA"/>
</dbReference>
<gene>
    <name evidence="1" type="ORF">PCOR1329_LOCUS15218</name>
</gene>
<sequence length="199" mass="21802">AVRWAAQTAPADVVAFREGELAAPRERDRALRASGAVEEWFRGVDPAMRRVAQHENGLLCAEIAERIAFCDPGCVEFFRAGAPLVGELPRSGHGSPESTNRDISCGLRDGAHGDAILRKTRDEAELGRISCPVPLRDACLDGAVIAPRFAVEQLREDGPSKLRLVDDMTKARINEATRPQERLHHDAVDALFEAARIFQ</sequence>
<name>A0ABN9QXX3_9DINO</name>
<proteinExistence type="predicted"/>
<organism evidence="1 2">
    <name type="scientific">Prorocentrum cordatum</name>
    <dbReference type="NCBI Taxonomy" id="2364126"/>
    <lineage>
        <taxon>Eukaryota</taxon>
        <taxon>Sar</taxon>
        <taxon>Alveolata</taxon>
        <taxon>Dinophyceae</taxon>
        <taxon>Prorocentrales</taxon>
        <taxon>Prorocentraceae</taxon>
        <taxon>Prorocentrum</taxon>
    </lineage>
</organism>
<reference evidence="1" key="1">
    <citation type="submission" date="2023-10" db="EMBL/GenBank/DDBJ databases">
        <authorList>
            <person name="Chen Y."/>
            <person name="Shah S."/>
            <person name="Dougan E. K."/>
            <person name="Thang M."/>
            <person name="Chan C."/>
        </authorList>
    </citation>
    <scope>NUCLEOTIDE SEQUENCE [LARGE SCALE GENOMIC DNA]</scope>
</reference>
<protein>
    <submittedName>
        <fullName evidence="1">Uncharacterized protein</fullName>
    </submittedName>
</protein>
<evidence type="ECO:0000313" key="1">
    <source>
        <dbReference type="EMBL" id="CAK0810184.1"/>
    </source>
</evidence>
<accession>A0ABN9QXX3</accession>
<keyword evidence="2" id="KW-1185">Reference proteome</keyword>
<evidence type="ECO:0000313" key="2">
    <source>
        <dbReference type="Proteomes" id="UP001189429"/>
    </source>
</evidence>